<keyword evidence="4" id="KW-0067">ATP-binding</keyword>
<dbReference type="InterPro" id="IPR003594">
    <property type="entry name" value="HATPase_dom"/>
</dbReference>
<dbReference type="PANTHER" id="PTHR35526:SF3">
    <property type="entry name" value="ANTI-SIGMA-F FACTOR RSBW"/>
    <property type="match status" value="1"/>
</dbReference>
<feature type="domain" description="Histidine kinase/HSP90-like ATPase" evidence="3">
    <location>
        <begin position="5"/>
        <end position="124"/>
    </location>
</feature>
<dbReference type="Pfam" id="PF13581">
    <property type="entry name" value="HATPase_c_2"/>
    <property type="match status" value="1"/>
</dbReference>
<dbReference type="Proteomes" id="UP000325563">
    <property type="component" value="Chromosome"/>
</dbReference>
<dbReference type="AlphaFoldDB" id="A0A5J6JIM9"/>
<keyword evidence="1" id="KW-0418">Kinase</keyword>
<name>A0A5J6JIM9_STRVI</name>
<dbReference type="GO" id="GO:0004674">
    <property type="term" value="F:protein serine/threonine kinase activity"/>
    <property type="evidence" value="ECO:0007669"/>
    <property type="project" value="UniProtKB-KW"/>
</dbReference>
<organism evidence="4 5">
    <name type="scientific">Streptomyces vinaceus</name>
    <dbReference type="NCBI Taxonomy" id="1960"/>
    <lineage>
        <taxon>Bacteria</taxon>
        <taxon>Bacillati</taxon>
        <taxon>Actinomycetota</taxon>
        <taxon>Actinomycetes</taxon>
        <taxon>Kitasatosporales</taxon>
        <taxon>Streptomycetaceae</taxon>
        <taxon>Streptomyces</taxon>
    </lineage>
</organism>
<feature type="compositionally biased region" description="Low complexity" evidence="2">
    <location>
        <begin position="84"/>
        <end position="94"/>
    </location>
</feature>
<reference evidence="4 5" key="1">
    <citation type="submission" date="2017-09" db="EMBL/GenBank/DDBJ databases">
        <authorList>
            <person name="Lee N."/>
            <person name="Cho B.-K."/>
        </authorList>
    </citation>
    <scope>NUCLEOTIDE SEQUENCE [LARGE SCALE GENOMIC DNA]</scope>
    <source>
        <strain evidence="4 5">ATCC 27476</strain>
    </source>
</reference>
<dbReference type="GO" id="GO:0005524">
    <property type="term" value="F:ATP binding"/>
    <property type="evidence" value="ECO:0007669"/>
    <property type="project" value="UniProtKB-KW"/>
</dbReference>
<keyword evidence="1" id="KW-0808">Transferase</keyword>
<evidence type="ECO:0000259" key="3">
    <source>
        <dbReference type="Pfam" id="PF13581"/>
    </source>
</evidence>
<protein>
    <submittedName>
        <fullName evidence="4">ATP-binding protein</fullName>
    </submittedName>
</protein>
<dbReference type="PANTHER" id="PTHR35526">
    <property type="entry name" value="ANTI-SIGMA-F FACTOR RSBW-RELATED"/>
    <property type="match status" value="1"/>
</dbReference>
<dbReference type="InterPro" id="IPR050267">
    <property type="entry name" value="Anti-sigma-factor_SerPK"/>
</dbReference>
<feature type="region of interest" description="Disordered" evidence="2">
    <location>
        <begin position="75"/>
        <end position="97"/>
    </location>
</feature>
<dbReference type="KEGG" id="svn:CP980_14445"/>
<sequence length="127" mass="13648">MLLSATRRGARLARRLVGVQLAAWGIPYGCTLAEDVELVIGELAANAVVHGHVPGRNFEVVLRYDGRRVWVEVSDARGEHRPPEASAPADPSAEGGRGLVVVEAVARDWGVRDRPPGHPGKTVWACL</sequence>
<keyword evidence="1" id="KW-0723">Serine/threonine-protein kinase</keyword>
<dbReference type="EMBL" id="CP023692">
    <property type="protein sequence ID" value="QEV49833.1"/>
    <property type="molecule type" value="Genomic_DNA"/>
</dbReference>
<dbReference type="Gene3D" id="3.30.565.10">
    <property type="entry name" value="Histidine kinase-like ATPase, C-terminal domain"/>
    <property type="match status" value="1"/>
</dbReference>
<gene>
    <name evidence="4" type="ORF">CP980_14445</name>
</gene>
<proteinExistence type="predicted"/>
<evidence type="ECO:0000313" key="5">
    <source>
        <dbReference type="Proteomes" id="UP000325563"/>
    </source>
</evidence>
<evidence type="ECO:0000313" key="4">
    <source>
        <dbReference type="EMBL" id="QEV49833.1"/>
    </source>
</evidence>
<evidence type="ECO:0000256" key="2">
    <source>
        <dbReference type="SAM" id="MobiDB-lite"/>
    </source>
</evidence>
<dbReference type="SUPFAM" id="SSF55874">
    <property type="entry name" value="ATPase domain of HSP90 chaperone/DNA topoisomerase II/histidine kinase"/>
    <property type="match status" value="1"/>
</dbReference>
<keyword evidence="4" id="KW-0547">Nucleotide-binding</keyword>
<evidence type="ECO:0000256" key="1">
    <source>
        <dbReference type="ARBA" id="ARBA00022527"/>
    </source>
</evidence>
<accession>A0A5J6JIM9</accession>
<keyword evidence="5" id="KW-1185">Reference proteome</keyword>
<dbReference type="InterPro" id="IPR036890">
    <property type="entry name" value="HATPase_C_sf"/>
</dbReference>
<dbReference type="CDD" id="cd16936">
    <property type="entry name" value="HATPase_RsbW-like"/>
    <property type="match status" value="1"/>
</dbReference>